<evidence type="ECO:0000259" key="7">
    <source>
        <dbReference type="SMART" id="SM01332"/>
    </source>
</evidence>
<reference evidence="8 9" key="1">
    <citation type="submission" date="2020-02" db="EMBL/GenBank/DDBJ databases">
        <authorList>
            <person name="Ma Q."/>
            <person name="Huang Y."/>
            <person name="Song X."/>
            <person name="Pei D."/>
        </authorList>
    </citation>
    <scope>NUCLEOTIDE SEQUENCE [LARGE SCALE GENOMIC DNA]</scope>
    <source>
        <strain evidence="8">Sxm20200214</strain>
        <tissue evidence="8">Leaf</tissue>
    </source>
</reference>
<evidence type="ECO:0000313" key="9">
    <source>
        <dbReference type="Proteomes" id="UP000886595"/>
    </source>
</evidence>
<dbReference type="Gene3D" id="1.10.472.10">
    <property type="entry name" value="Cyclin-like"/>
    <property type="match status" value="2"/>
</dbReference>
<dbReference type="GO" id="GO:0051301">
    <property type="term" value="P:cell division"/>
    <property type="evidence" value="ECO:0007669"/>
    <property type="project" value="UniProtKB-KW"/>
</dbReference>
<feature type="domain" description="Cyclin C-terminal" evidence="7">
    <location>
        <begin position="274"/>
        <end position="392"/>
    </location>
</feature>
<feature type="compositionally biased region" description="Polar residues" evidence="5">
    <location>
        <begin position="19"/>
        <end position="29"/>
    </location>
</feature>
<evidence type="ECO:0000256" key="5">
    <source>
        <dbReference type="SAM" id="MobiDB-lite"/>
    </source>
</evidence>
<dbReference type="InterPro" id="IPR006671">
    <property type="entry name" value="Cyclin_N"/>
</dbReference>
<organism evidence="8 9">
    <name type="scientific">Brassica carinata</name>
    <name type="common">Ethiopian mustard</name>
    <name type="synonym">Abyssinian cabbage</name>
    <dbReference type="NCBI Taxonomy" id="52824"/>
    <lineage>
        <taxon>Eukaryota</taxon>
        <taxon>Viridiplantae</taxon>
        <taxon>Streptophyta</taxon>
        <taxon>Embryophyta</taxon>
        <taxon>Tracheophyta</taxon>
        <taxon>Spermatophyta</taxon>
        <taxon>Magnoliopsida</taxon>
        <taxon>eudicotyledons</taxon>
        <taxon>Gunneridae</taxon>
        <taxon>Pentapetalae</taxon>
        <taxon>rosids</taxon>
        <taxon>malvids</taxon>
        <taxon>Brassicales</taxon>
        <taxon>Brassicaceae</taxon>
        <taxon>Brassiceae</taxon>
        <taxon>Brassica</taxon>
    </lineage>
</organism>
<dbReference type="PANTHER" id="PTHR10177">
    <property type="entry name" value="CYCLINS"/>
    <property type="match status" value="1"/>
</dbReference>
<dbReference type="FunFam" id="1.10.472.10:FF:000001">
    <property type="entry name" value="G2/mitotic-specific cyclin"/>
    <property type="match status" value="1"/>
</dbReference>
<keyword evidence="1" id="KW-0132">Cell division</keyword>
<accession>A0A8X7U086</accession>
<keyword evidence="9" id="KW-1185">Reference proteome</keyword>
<dbReference type="InterPro" id="IPR013763">
    <property type="entry name" value="Cyclin-like_dom"/>
</dbReference>
<feature type="domain" description="Cyclin-like" evidence="6">
    <location>
        <begin position="181"/>
        <end position="265"/>
    </location>
</feature>
<dbReference type="InterPro" id="IPR004367">
    <property type="entry name" value="Cyclin_C-dom"/>
</dbReference>
<proteinExistence type="inferred from homology"/>
<dbReference type="InterPro" id="IPR036915">
    <property type="entry name" value="Cyclin-like_sf"/>
</dbReference>
<evidence type="ECO:0000313" key="8">
    <source>
        <dbReference type="EMBL" id="KAG2259666.1"/>
    </source>
</evidence>
<dbReference type="InterPro" id="IPR039361">
    <property type="entry name" value="Cyclin"/>
</dbReference>
<name>A0A8X7U086_BRACI</name>
<dbReference type="SMART" id="SM00385">
    <property type="entry name" value="CYCLIN"/>
    <property type="match status" value="2"/>
</dbReference>
<dbReference type="SMART" id="SM01332">
    <property type="entry name" value="Cyclin_C"/>
    <property type="match status" value="1"/>
</dbReference>
<dbReference type="Proteomes" id="UP000886595">
    <property type="component" value="Unassembled WGS sequence"/>
</dbReference>
<dbReference type="SUPFAM" id="SSF47954">
    <property type="entry name" value="Cyclin-like"/>
    <property type="match status" value="2"/>
</dbReference>
<dbReference type="Gene3D" id="2.40.50.140">
    <property type="entry name" value="Nucleic acid-binding proteins"/>
    <property type="match status" value="1"/>
</dbReference>
<keyword evidence="2 4" id="KW-0195">Cyclin</keyword>
<evidence type="ECO:0000256" key="4">
    <source>
        <dbReference type="RuleBase" id="RU000383"/>
    </source>
</evidence>
<evidence type="ECO:0000259" key="6">
    <source>
        <dbReference type="SMART" id="SM00385"/>
    </source>
</evidence>
<keyword evidence="3" id="KW-0131">Cell cycle</keyword>
<comment type="caution">
    <text evidence="8">The sequence shown here is derived from an EMBL/GenBank/DDBJ whole genome shotgun (WGS) entry which is preliminary data.</text>
</comment>
<protein>
    <submittedName>
        <fullName evidence="8">Uncharacterized protein</fullName>
    </submittedName>
</protein>
<evidence type="ECO:0000256" key="3">
    <source>
        <dbReference type="ARBA" id="ARBA00023306"/>
    </source>
</evidence>
<dbReference type="OrthoDB" id="5590282at2759"/>
<sequence length="598" mass="67273">MEKENAVSRPFTRAFASSLRASTTHNQQRANRKRPASEEDKNITAPTSNKKKKRVVLGDISNVGFNAAKLEAKTIIKQVKKESVDTSEVTDLQSKTHAKAEEVSNDTADNCKSDVIGSSTALELDIPKVINIDSDEKDPLLCCLYAPEIYHNLRVSELKRRPVPEVTQKDVTHSMRGILVDWLVEVSEEYTLVPDTLYLTVYLIDWFLHGNHIERQNLQLLGITCMLIASKYEEICAPRVEEFCLMTDNTYARDQVLEMENQVLAHFSFQIYTPTPKTFLRRFLRAASSYLSQRRLELEFLASYLTELTLIDCRFLKFLPSVIAASAVFLAKWTLDQSNHPWILKPTVISEEIFRDVVGHLKLVDGHPLHQCPVLCTKDDSASRKVMIHLQLKDATYCRKLCLSSMSSSRVFLNEEVDPTKEYLTWLATNHSATSSVNPVEVVEAETLTISEIAAFIKRCYFDCIATIDDVKHGTEWYYIACKDCRRLNRGPTTPLCPKCGNENATAVAKKWGDGAELEVPRHVFYRCNRDAVCPKEPPLNTPAGTEVEISDVATGDGGGTSAAMRRMESVPSVVARSDAVKSLHEWLVQTASHHATQ</sequence>
<feature type="region of interest" description="Disordered" evidence="5">
    <location>
        <begin position="1"/>
        <end position="51"/>
    </location>
</feature>
<feature type="domain" description="Cyclin-like" evidence="6">
    <location>
        <begin position="278"/>
        <end position="363"/>
    </location>
</feature>
<dbReference type="Pfam" id="PF02984">
    <property type="entry name" value="Cyclin_C"/>
    <property type="match status" value="1"/>
</dbReference>
<dbReference type="Pfam" id="PF00134">
    <property type="entry name" value="Cyclin_N"/>
    <property type="match status" value="1"/>
</dbReference>
<dbReference type="AlphaFoldDB" id="A0A8X7U086"/>
<dbReference type="InterPro" id="IPR012340">
    <property type="entry name" value="NA-bd_OB-fold"/>
</dbReference>
<dbReference type="EMBL" id="JAAMPC010000015">
    <property type="protein sequence ID" value="KAG2259666.1"/>
    <property type="molecule type" value="Genomic_DNA"/>
</dbReference>
<comment type="similarity">
    <text evidence="4">Belongs to the cyclin family.</text>
</comment>
<evidence type="ECO:0000256" key="1">
    <source>
        <dbReference type="ARBA" id="ARBA00022618"/>
    </source>
</evidence>
<gene>
    <name evidence="8" type="ORF">Bca52824_078960</name>
</gene>
<evidence type="ECO:0000256" key="2">
    <source>
        <dbReference type="ARBA" id="ARBA00023127"/>
    </source>
</evidence>
<dbReference type="CDD" id="cd20562">
    <property type="entry name" value="CYCLIN_AtCycA_like_rpt1"/>
    <property type="match status" value="1"/>
</dbReference>